<dbReference type="InterPro" id="IPR005000">
    <property type="entry name" value="Aldolase/citrate-lyase_domain"/>
</dbReference>
<dbReference type="GO" id="GO:0016832">
    <property type="term" value="F:aldehyde-lyase activity"/>
    <property type="evidence" value="ECO:0007669"/>
    <property type="project" value="TreeGrafter"/>
</dbReference>
<comment type="similarity">
    <text evidence="1">Belongs to the HpcH/HpaI aldolase family.</text>
</comment>
<keyword evidence="2" id="KW-0479">Metal-binding</keyword>
<dbReference type="RefSeq" id="WP_188915292.1">
    <property type="nucleotide sequence ID" value="NZ_BMMF01000015.1"/>
</dbReference>
<dbReference type="InterPro" id="IPR015813">
    <property type="entry name" value="Pyrv/PenolPyrv_kinase-like_dom"/>
</dbReference>
<name>A0A917QH33_9HYPH</name>
<keyword evidence="3" id="KW-0456">Lyase</keyword>
<evidence type="ECO:0000259" key="4">
    <source>
        <dbReference type="Pfam" id="PF03328"/>
    </source>
</evidence>
<dbReference type="SUPFAM" id="SSF51621">
    <property type="entry name" value="Phosphoenolpyruvate/pyruvate domain"/>
    <property type="match status" value="1"/>
</dbReference>
<dbReference type="GO" id="GO:0046872">
    <property type="term" value="F:metal ion binding"/>
    <property type="evidence" value="ECO:0007669"/>
    <property type="project" value="UniProtKB-KW"/>
</dbReference>
<dbReference type="AlphaFoldDB" id="A0A917QH33"/>
<protein>
    <submittedName>
        <fullName evidence="5">Aldolase</fullName>
    </submittedName>
</protein>
<dbReference type="EMBL" id="BMMF01000015">
    <property type="protein sequence ID" value="GGK50960.1"/>
    <property type="molecule type" value="Genomic_DNA"/>
</dbReference>
<feature type="domain" description="HpcH/HpaI aldolase/citrate lyase" evidence="4">
    <location>
        <begin position="14"/>
        <end position="203"/>
    </location>
</feature>
<sequence length="256" mass="26649">MRIGLCACTVRSLEILAIARHAGYDFLLVDMEHGMFSMAETAALCLAGREAGYPVHVRAPGPSSALVSRIVDCGAAGLVVPHVESAEVVRALVAKVRFAPLGARSVPPPVAATGFVPMPTAALREAVGRGPELLVMIESARGLSAVDEIAAVAGIDGLVVGTNDLASSLDLHTRPDAPELAAAIETIAGAAARRGLVFGAMGMPESMIRTRSDALGTSWLVATNDVNLIFEAGRELLARLRAPGASTTHETRERDR</sequence>
<proteinExistence type="inferred from homology"/>
<evidence type="ECO:0000313" key="6">
    <source>
        <dbReference type="Proteomes" id="UP000600449"/>
    </source>
</evidence>
<reference evidence="5 6" key="1">
    <citation type="journal article" date="2014" name="Int. J. Syst. Evol. Microbiol.">
        <title>Complete genome sequence of Corynebacterium casei LMG S-19264T (=DSM 44701T), isolated from a smear-ripened cheese.</title>
        <authorList>
            <consortium name="US DOE Joint Genome Institute (JGI-PGF)"/>
            <person name="Walter F."/>
            <person name="Albersmeier A."/>
            <person name="Kalinowski J."/>
            <person name="Ruckert C."/>
        </authorList>
    </citation>
    <scope>NUCLEOTIDE SEQUENCE [LARGE SCALE GENOMIC DNA]</scope>
    <source>
        <strain evidence="5 6">CGMCC 1.9161</strain>
    </source>
</reference>
<dbReference type="Proteomes" id="UP000600449">
    <property type="component" value="Unassembled WGS sequence"/>
</dbReference>
<evidence type="ECO:0000313" key="5">
    <source>
        <dbReference type="EMBL" id="GGK50960.1"/>
    </source>
</evidence>
<dbReference type="PANTHER" id="PTHR30502:SF0">
    <property type="entry name" value="PHOSPHOENOLPYRUVATE CARBOXYLASE FAMILY PROTEIN"/>
    <property type="match status" value="1"/>
</dbReference>
<gene>
    <name evidence="5" type="ORF">GCM10011322_42560</name>
</gene>
<comment type="caution">
    <text evidence="5">The sequence shown here is derived from an EMBL/GenBank/DDBJ whole genome shotgun (WGS) entry which is preliminary data.</text>
</comment>
<evidence type="ECO:0000256" key="1">
    <source>
        <dbReference type="ARBA" id="ARBA00005568"/>
    </source>
</evidence>
<dbReference type="Gene3D" id="3.20.20.60">
    <property type="entry name" value="Phosphoenolpyruvate-binding domains"/>
    <property type="match status" value="1"/>
</dbReference>
<accession>A0A917QH33</accession>
<organism evidence="5 6">
    <name type="scientific">Salinarimonas ramus</name>
    <dbReference type="NCBI Taxonomy" id="690164"/>
    <lineage>
        <taxon>Bacteria</taxon>
        <taxon>Pseudomonadati</taxon>
        <taxon>Pseudomonadota</taxon>
        <taxon>Alphaproteobacteria</taxon>
        <taxon>Hyphomicrobiales</taxon>
        <taxon>Salinarimonadaceae</taxon>
        <taxon>Salinarimonas</taxon>
    </lineage>
</organism>
<keyword evidence="6" id="KW-1185">Reference proteome</keyword>
<dbReference type="GO" id="GO:0005737">
    <property type="term" value="C:cytoplasm"/>
    <property type="evidence" value="ECO:0007669"/>
    <property type="project" value="TreeGrafter"/>
</dbReference>
<evidence type="ECO:0000256" key="2">
    <source>
        <dbReference type="ARBA" id="ARBA00022723"/>
    </source>
</evidence>
<dbReference type="InterPro" id="IPR040442">
    <property type="entry name" value="Pyrv_kinase-like_dom_sf"/>
</dbReference>
<evidence type="ECO:0000256" key="3">
    <source>
        <dbReference type="ARBA" id="ARBA00023239"/>
    </source>
</evidence>
<dbReference type="Pfam" id="PF03328">
    <property type="entry name" value="HpcH_HpaI"/>
    <property type="match status" value="1"/>
</dbReference>
<dbReference type="PANTHER" id="PTHR30502">
    <property type="entry name" value="2-KETO-3-DEOXY-L-RHAMNONATE ALDOLASE"/>
    <property type="match status" value="1"/>
</dbReference>
<dbReference type="InterPro" id="IPR050251">
    <property type="entry name" value="HpcH-HpaI_aldolase"/>
</dbReference>